<dbReference type="AlphaFoldDB" id="A0A8J3YN62"/>
<evidence type="ECO:0000313" key="2">
    <source>
        <dbReference type="EMBL" id="GIJ46763.1"/>
    </source>
</evidence>
<dbReference type="InterPro" id="IPR006668">
    <property type="entry name" value="Mg_transptr_MgtE_intracell_dom"/>
</dbReference>
<dbReference type="Pfam" id="PF03448">
    <property type="entry name" value="MgtE_N"/>
    <property type="match status" value="1"/>
</dbReference>
<dbReference type="EMBL" id="BOPF01000012">
    <property type="protein sequence ID" value="GIJ46763.1"/>
    <property type="molecule type" value="Genomic_DNA"/>
</dbReference>
<gene>
    <name evidence="2" type="ORF">Val02_36490</name>
</gene>
<dbReference type="Proteomes" id="UP000619260">
    <property type="component" value="Unassembled WGS sequence"/>
</dbReference>
<organism evidence="2 3">
    <name type="scientific">Virgisporangium aliadipatigenens</name>
    <dbReference type="NCBI Taxonomy" id="741659"/>
    <lineage>
        <taxon>Bacteria</taxon>
        <taxon>Bacillati</taxon>
        <taxon>Actinomycetota</taxon>
        <taxon>Actinomycetes</taxon>
        <taxon>Micromonosporales</taxon>
        <taxon>Micromonosporaceae</taxon>
        <taxon>Virgisporangium</taxon>
    </lineage>
</organism>
<feature type="domain" description="Magnesium transporter MgtE intracellular" evidence="1">
    <location>
        <begin position="2"/>
        <end position="78"/>
    </location>
</feature>
<accession>A0A8J3YN62</accession>
<reference evidence="2" key="1">
    <citation type="submission" date="2021-01" db="EMBL/GenBank/DDBJ databases">
        <title>Whole genome shotgun sequence of Virgisporangium aliadipatigenens NBRC 105644.</title>
        <authorList>
            <person name="Komaki H."/>
            <person name="Tamura T."/>
        </authorList>
    </citation>
    <scope>NUCLEOTIDE SEQUENCE</scope>
    <source>
        <strain evidence="2">NBRC 105644</strain>
    </source>
</reference>
<dbReference type="SUPFAM" id="SSF158791">
    <property type="entry name" value="MgtE N-terminal domain-like"/>
    <property type="match status" value="1"/>
</dbReference>
<sequence length="221" mass="23859">MALPVEKQLSVVAALEPDELAGVLIPMRPDIRQRILATLSADRLLVVIGKVPADRAAELLPMVPPERLAPLVAGLADETLFALLRQLPADVQQRVWTAIPRERGQSIVSLAYQLDVRAALRRSNADVVVPTGAPRGILVATIVGKHIAVATIVGDDGWTAVHDAKEAAHRLRTVGALAVVDRAPADEVADHCRTMDWIDIVTWSGAHDDHYLKRSMVAVLS</sequence>
<proteinExistence type="predicted"/>
<evidence type="ECO:0000313" key="3">
    <source>
        <dbReference type="Proteomes" id="UP000619260"/>
    </source>
</evidence>
<comment type="caution">
    <text evidence="2">The sequence shown here is derived from an EMBL/GenBank/DDBJ whole genome shotgun (WGS) entry which is preliminary data.</text>
</comment>
<evidence type="ECO:0000259" key="1">
    <source>
        <dbReference type="Pfam" id="PF03448"/>
    </source>
</evidence>
<name>A0A8J3YN62_9ACTN</name>
<protein>
    <recommendedName>
        <fullName evidence="1">Magnesium transporter MgtE intracellular domain-containing protein</fullName>
    </recommendedName>
</protein>
<keyword evidence="3" id="KW-1185">Reference proteome</keyword>